<keyword evidence="2" id="KW-1185">Reference proteome</keyword>
<name>A0A0D2N1Q0_HYPSF</name>
<dbReference type="AlphaFoldDB" id="A0A0D2N1Q0"/>
<proteinExistence type="predicted"/>
<dbReference type="Proteomes" id="UP000054270">
    <property type="component" value="Unassembled WGS sequence"/>
</dbReference>
<dbReference type="EMBL" id="KN817783">
    <property type="protein sequence ID" value="KJA13124.1"/>
    <property type="molecule type" value="Genomic_DNA"/>
</dbReference>
<evidence type="ECO:0000313" key="1">
    <source>
        <dbReference type="EMBL" id="KJA13124.1"/>
    </source>
</evidence>
<protein>
    <submittedName>
        <fullName evidence="1">Uncharacterized protein</fullName>
    </submittedName>
</protein>
<accession>A0A0D2N1Q0</accession>
<sequence length="188" mass="20070">MLVRALSLAIHPTKWHMCICVSTTLAQVDSPVHPPHSTSFWPHHDTSPPLLLSPDHIDNLVPSTMNLPSPSPSPPSPSPMPVLHTRQCAFACACVAPLPPLSLAPVLHGLRLEDVSPVGLSRADNLVFSLTWMHAAGPASTLTQHSGRNAPCLTAAASALREHWHPVVDWEVRSAHPAVGVTSLQLGL</sequence>
<gene>
    <name evidence="1" type="ORF">HYPSUDRAFT_209804</name>
</gene>
<evidence type="ECO:0000313" key="2">
    <source>
        <dbReference type="Proteomes" id="UP000054270"/>
    </source>
</evidence>
<reference evidence="2" key="1">
    <citation type="submission" date="2014-04" db="EMBL/GenBank/DDBJ databases">
        <title>Evolutionary Origins and Diversification of the Mycorrhizal Mutualists.</title>
        <authorList>
            <consortium name="DOE Joint Genome Institute"/>
            <consortium name="Mycorrhizal Genomics Consortium"/>
            <person name="Kohler A."/>
            <person name="Kuo A."/>
            <person name="Nagy L.G."/>
            <person name="Floudas D."/>
            <person name="Copeland A."/>
            <person name="Barry K.W."/>
            <person name="Cichocki N."/>
            <person name="Veneault-Fourrey C."/>
            <person name="LaButti K."/>
            <person name="Lindquist E.A."/>
            <person name="Lipzen A."/>
            <person name="Lundell T."/>
            <person name="Morin E."/>
            <person name="Murat C."/>
            <person name="Riley R."/>
            <person name="Ohm R."/>
            <person name="Sun H."/>
            <person name="Tunlid A."/>
            <person name="Henrissat B."/>
            <person name="Grigoriev I.V."/>
            <person name="Hibbett D.S."/>
            <person name="Martin F."/>
        </authorList>
    </citation>
    <scope>NUCLEOTIDE SEQUENCE [LARGE SCALE GENOMIC DNA]</scope>
    <source>
        <strain evidence="2">FD-334 SS-4</strain>
    </source>
</reference>
<organism evidence="1 2">
    <name type="scientific">Hypholoma sublateritium (strain FD-334 SS-4)</name>
    <dbReference type="NCBI Taxonomy" id="945553"/>
    <lineage>
        <taxon>Eukaryota</taxon>
        <taxon>Fungi</taxon>
        <taxon>Dikarya</taxon>
        <taxon>Basidiomycota</taxon>
        <taxon>Agaricomycotina</taxon>
        <taxon>Agaricomycetes</taxon>
        <taxon>Agaricomycetidae</taxon>
        <taxon>Agaricales</taxon>
        <taxon>Agaricineae</taxon>
        <taxon>Strophariaceae</taxon>
        <taxon>Hypholoma</taxon>
    </lineage>
</organism>